<dbReference type="FunFam" id="3.30.70.270:FF:000001">
    <property type="entry name" value="Diguanylate cyclase domain protein"/>
    <property type="match status" value="1"/>
</dbReference>
<dbReference type="GO" id="GO:0005886">
    <property type="term" value="C:plasma membrane"/>
    <property type="evidence" value="ECO:0007669"/>
    <property type="project" value="TreeGrafter"/>
</dbReference>
<comment type="catalytic activity">
    <reaction evidence="2">
        <text>2 GTP = 3',3'-c-di-GMP + 2 diphosphate</text>
        <dbReference type="Rhea" id="RHEA:24898"/>
        <dbReference type="ChEBI" id="CHEBI:33019"/>
        <dbReference type="ChEBI" id="CHEBI:37565"/>
        <dbReference type="ChEBI" id="CHEBI:58805"/>
        <dbReference type="EC" id="2.7.7.65"/>
    </reaction>
</comment>
<reference evidence="5 6" key="1">
    <citation type="journal article" date="2009" name="J. Bacteriol.">
        <title>Complete and draft genome sequences of six members of the Aquificales.</title>
        <authorList>
            <person name="Reysenbach A.L."/>
            <person name="Hamamura N."/>
            <person name="Podar M."/>
            <person name="Griffiths E."/>
            <person name="Ferreira S."/>
            <person name="Hochstein R."/>
            <person name="Heidelberg J."/>
            <person name="Johnson J."/>
            <person name="Mead D."/>
            <person name="Pohorille A."/>
            <person name="Sarmiento M."/>
            <person name="Schweighofer K."/>
            <person name="Seshadri R."/>
            <person name="Voytek M.A."/>
        </authorList>
    </citation>
    <scope>NUCLEOTIDE SEQUENCE [LARGE SCALE GENOMIC DNA]</scope>
    <source>
        <strain evidence="6">DSM 14350 / EX-H1</strain>
    </source>
</reference>
<dbReference type="InterPro" id="IPR048435">
    <property type="entry name" value="MASE6"/>
</dbReference>
<dbReference type="InterPro" id="IPR029787">
    <property type="entry name" value="Nucleotide_cyclase"/>
</dbReference>
<dbReference type="InterPro" id="IPR000160">
    <property type="entry name" value="GGDEF_dom"/>
</dbReference>
<dbReference type="KEGG" id="pmx:PERMA_1267"/>
<feature type="transmembrane region" description="Helical" evidence="3">
    <location>
        <begin position="159"/>
        <end position="178"/>
    </location>
</feature>
<dbReference type="OrthoDB" id="9759607at2"/>
<dbReference type="GO" id="GO:1902201">
    <property type="term" value="P:negative regulation of bacterial-type flagellum-dependent cell motility"/>
    <property type="evidence" value="ECO:0007669"/>
    <property type="project" value="TreeGrafter"/>
</dbReference>
<dbReference type="PANTHER" id="PTHR45138:SF9">
    <property type="entry name" value="DIGUANYLATE CYCLASE DGCM-RELATED"/>
    <property type="match status" value="1"/>
</dbReference>
<dbReference type="HOGENOM" id="CLU_000445_11_1_0"/>
<dbReference type="PaxDb" id="123214-PERMA_1267"/>
<evidence type="ECO:0000313" key="6">
    <source>
        <dbReference type="Proteomes" id="UP000001366"/>
    </source>
</evidence>
<organism evidence="5 6">
    <name type="scientific">Persephonella marina (strain DSM 14350 / EX-H1)</name>
    <dbReference type="NCBI Taxonomy" id="123214"/>
    <lineage>
        <taxon>Bacteria</taxon>
        <taxon>Pseudomonadati</taxon>
        <taxon>Aquificota</taxon>
        <taxon>Aquificia</taxon>
        <taxon>Aquificales</taxon>
        <taxon>Hydrogenothermaceae</taxon>
        <taxon>Persephonella</taxon>
    </lineage>
</organism>
<feature type="transmembrane region" description="Helical" evidence="3">
    <location>
        <begin position="20"/>
        <end position="41"/>
    </location>
</feature>
<dbReference type="SUPFAM" id="SSF55073">
    <property type="entry name" value="Nucleotide cyclase"/>
    <property type="match status" value="1"/>
</dbReference>
<keyword evidence="3" id="KW-0812">Transmembrane</keyword>
<protein>
    <recommendedName>
        <fullName evidence="1">diguanylate cyclase</fullName>
        <ecNumber evidence="1">2.7.7.65</ecNumber>
    </recommendedName>
</protein>
<accession>C0QQU4</accession>
<evidence type="ECO:0000313" key="5">
    <source>
        <dbReference type="EMBL" id="ACO03559.1"/>
    </source>
</evidence>
<dbReference type="Pfam" id="PF00990">
    <property type="entry name" value="GGDEF"/>
    <property type="match status" value="1"/>
</dbReference>
<feature type="transmembrane region" description="Helical" evidence="3">
    <location>
        <begin position="47"/>
        <end position="67"/>
    </location>
</feature>
<name>C0QQU4_PERMH</name>
<keyword evidence="3" id="KW-1133">Transmembrane helix</keyword>
<keyword evidence="6" id="KW-1185">Reference proteome</keyword>
<dbReference type="STRING" id="123214.PERMA_1267"/>
<dbReference type="InterPro" id="IPR050469">
    <property type="entry name" value="Diguanylate_Cyclase"/>
</dbReference>
<dbReference type="SMART" id="SM00267">
    <property type="entry name" value="GGDEF"/>
    <property type="match status" value="1"/>
</dbReference>
<dbReference type="eggNOG" id="COG3706">
    <property type="taxonomic scope" value="Bacteria"/>
</dbReference>
<dbReference type="EC" id="2.7.7.65" evidence="1"/>
<sequence length="359" mass="40559">MINTNGKNLIEETDIDKIRLIYSFTILGTIALYTFSFIHFIGKEYSIALFEFIVATGAVLNLILLKVSDGKLIRVAENFILIGMIILLTGIIIHGGIANTAIYWIYTYPLLSFFLKGNRVGLFWNITLIVVIVILAVLNKLNIVPIPYSPDEIRQALSAYVVIMVLAYVFESALLSSYEKIKKLATTDPLTGAFNRYQLFKKLEEEIERSKRYGNHLSLIMFDIDNFKSINDTYGHNIGDQVLKITIDTIKNHIRKTDTLGRFGGEEFMIICPGINDEGARNIAEKIRKLVKDIKVEGIPEITISVGVAEYFPDESITDFIKKADIALYSAKKKGKNRVEIYSSENVCLIPVRKEKQLA</sequence>
<dbReference type="CDD" id="cd01949">
    <property type="entry name" value="GGDEF"/>
    <property type="match status" value="1"/>
</dbReference>
<dbReference type="AlphaFoldDB" id="C0QQU4"/>
<dbReference type="Proteomes" id="UP000001366">
    <property type="component" value="Chromosome"/>
</dbReference>
<gene>
    <name evidence="5" type="ordered locus">PERMA_1267</name>
</gene>
<evidence type="ECO:0000256" key="2">
    <source>
        <dbReference type="ARBA" id="ARBA00034247"/>
    </source>
</evidence>
<feature type="transmembrane region" description="Helical" evidence="3">
    <location>
        <begin position="121"/>
        <end position="138"/>
    </location>
</feature>
<dbReference type="Pfam" id="PF20966">
    <property type="entry name" value="MASE6"/>
    <property type="match status" value="1"/>
</dbReference>
<keyword evidence="3" id="KW-0472">Membrane</keyword>
<dbReference type="GO" id="GO:0052621">
    <property type="term" value="F:diguanylate cyclase activity"/>
    <property type="evidence" value="ECO:0007669"/>
    <property type="project" value="UniProtKB-EC"/>
</dbReference>
<proteinExistence type="predicted"/>
<evidence type="ECO:0000256" key="1">
    <source>
        <dbReference type="ARBA" id="ARBA00012528"/>
    </source>
</evidence>
<dbReference type="Gene3D" id="3.30.70.270">
    <property type="match status" value="1"/>
</dbReference>
<dbReference type="NCBIfam" id="TIGR00254">
    <property type="entry name" value="GGDEF"/>
    <property type="match status" value="1"/>
</dbReference>
<evidence type="ECO:0000259" key="4">
    <source>
        <dbReference type="PROSITE" id="PS50887"/>
    </source>
</evidence>
<dbReference type="PANTHER" id="PTHR45138">
    <property type="entry name" value="REGULATORY COMPONENTS OF SENSORY TRANSDUCTION SYSTEM"/>
    <property type="match status" value="1"/>
</dbReference>
<dbReference type="PROSITE" id="PS50887">
    <property type="entry name" value="GGDEF"/>
    <property type="match status" value="1"/>
</dbReference>
<feature type="domain" description="GGDEF" evidence="4">
    <location>
        <begin position="215"/>
        <end position="344"/>
    </location>
</feature>
<dbReference type="InterPro" id="IPR043128">
    <property type="entry name" value="Rev_trsase/Diguanyl_cyclase"/>
</dbReference>
<dbReference type="GO" id="GO:0043709">
    <property type="term" value="P:cell adhesion involved in single-species biofilm formation"/>
    <property type="evidence" value="ECO:0007669"/>
    <property type="project" value="TreeGrafter"/>
</dbReference>
<dbReference type="EMBL" id="CP001230">
    <property type="protein sequence ID" value="ACO03559.1"/>
    <property type="molecule type" value="Genomic_DNA"/>
</dbReference>
<dbReference type="RefSeq" id="WP_012675798.1">
    <property type="nucleotide sequence ID" value="NC_012440.1"/>
</dbReference>
<evidence type="ECO:0000256" key="3">
    <source>
        <dbReference type="SAM" id="Phobius"/>
    </source>
</evidence>
<feature type="transmembrane region" description="Helical" evidence="3">
    <location>
        <begin position="79"/>
        <end position="106"/>
    </location>
</feature>